<dbReference type="Pfam" id="PF00015">
    <property type="entry name" value="MCPsignal"/>
    <property type="match status" value="1"/>
</dbReference>
<dbReference type="InterPro" id="IPR000727">
    <property type="entry name" value="T_SNARE_dom"/>
</dbReference>
<proteinExistence type="inferred from homology"/>
<evidence type="ECO:0000256" key="2">
    <source>
        <dbReference type="ARBA" id="ARBA00022519"/>
    </source>
</evidence>
<keyword evidence="2" id="KW-0472">Membrane</keyword>
<dbReference type="EMBL" id="BOPV01000001">
    <property type="protein sequence ID" value="GIL40968.1"/>
    <property type="molecule type" value="Genomic_DNA"/>
</dbReference>
<dbReference type="GO" id="GO:0004888">
    <property type="term" value="F:transmembrane signaling receptor activity"/>
    <property type="evidence" value="ECO:0007669"/>
    <property type="project" value="InterPro"/>
</dbReference>
<evidence type="ECO:0000256" key="5">
    <source>
        <dbReference type="PROSITE-ProRule" id="PRU00284"/>
    </source>
</evidence>
<keyword evidence="2" id="KW-1003">Cell membrane</keyword>
<dbReference type="InterPro" id="IPR004089">
    <property type="entry name" value="MCPsignal_dom"/>
</dbReference>
<protein>
    <submittedName>
        <fullName evidence="9">Methyl-accepting chemotaxis protein</fullName>
    </submittedName>
</protein>
<gene>
    <name evidence="9" type="ORF">TMPK1_32050</name>
</gene>
<evidence type="ECO:0000259" key="7">
    <source>
        <dbReference type="PROSITE" id="PS50192"/>
    </source>
</evidence>
<dbReference type="PANTHER" id="PTHR32089">
    <property type="entry name" value="METHYL-ACCEPTING CHEMOTAXIS PROTEIN MCPB"/>
    <property type="match status" value="1"/>
</dbReference>
<feature type="domain" description="Methyl-accepting transducer" evidence="6">
    <location>
        <begin position="422"/>
        <end position="658"/>
    </location>
</feature>
<dbReference type="SMART" id="SM00304">
    <property type="entry name" value="HAMP"/>
    <property type="match status" value="1"/>
</dbReference>
<reference evidence="9" key="1">
    <citation type="submission" date="2021-02" db="EMBL/GenBank/DDBJ databases">
        <title>Genome sequence of Rhodospirillales sp. strain TMPK1 isolated from soil.</title>
        <authorList>
            <person name="Nakai R."/>
            <person name="Kusada H."/>
            <person name="Tamaki H."/>
        </authorList>
    </citation>
    <scope>NUCLEOTIDE SEQUENCE</scope>
    <source>
        <strain evidence="9">TMPK1</strain>
    </source>
</reference>
<dbReference type="InterPro" id="IPR004090">
    <property type="entry name" value="Chemotax_Me-accpt_rcpt"/>
</dbReference>
<evidence type="ECO:0000256" key="4">
    <source>
        <dbReference type="ARBA" id="ARBA00029447"/>
    </source>
</evidence>
<dbReference type="SUPFAM" id="SSF158472">
    <property type="entry name" value="HAMP domain-like"/>
    <property type="match status" value="1"/>
</dbReference>
<sequence>MLLLSLVLVAALGVLMRDAWHETALASRVRLLAEADREIFQATQLVRSSRGTTQTLLLSQDDPKKALADIKKNQLAQSERALKAIDGLDLANEKQLIGTVRDKLKAADVAHSAVDTEADKPKAERDVKKTDGWYAQAGAVSESLNDASRFIAAEARIADAEVGELVTIRQLAWNAREQIGSECSLTRGTIATGAKLKPDMRAQLERYRGSAQGALAGVDDILVRAALSPPVRTAADTARNNLKANIAQRDEIYGKLDDSGTAHTSPEEWTKVCNGPFGPLIGLADAANGAMRESADKRHGDAQTRLLIATAGLLVALATAVGAGLIVRRRVQTPLKTLIAAIEPMARRNYSEPVTQFNRSDEFGTMAATLETLRQGAIEAERLSAAQLEAQKAELARGERIAQLCQDFDHRVAQAIEMLASAATEMRASAETMSTTADETSRQATVVAAASEEASANVQTVAAATEELSASIAEIGQRVGHSATIAGSAVARAGSTNDKVQGLTEAVGRIGEVVGLIQSIASQTNLLALNATIEAARAGELGKGFAVVASEVKVLANQTAKATEEISTHIATVQGATQDTAAAISGIGGTISEMSEIATAIAAAVEEQGAATNEIARNVAEAARGTADVSSTITAVNRGAGETGAASGEVLSAASDLGRQAEQLRLQVNEFLAQIRAA</sequence>
<dbReference type="SUPFAM" id="SSF58104">
    <property type="entry name" value="Methyl-accepting chemotaxis protein (MCP) signaling domain"/>
    <property type="match status" value="1"/>
</dbReference>
<name>A0A8S8XAE2_9PROT</name>
<accession>A0A8S8XAE2</accession>
<keyword evidence="3 5" id="KW-0807">Transducer</keyword>
<comment type="caution">
    <text evidence="9">The sequence shown here is derived from an EMBL/GenBank/DDBJ whole genome shotgun (WGS) entry which is preliminary data.</text>
</comment>
<feature type="domain" description="HAMP" evidence="8">
    <location>
        <begin position="329"/>
        <end position="382"/>
    </location>
</feature>
<dbReference type="GO" id="GO:0005886">
    <property type="term" value="C:plasma membrane"/>
    <property type="evidence" value="ECO:0007669"/>
    <property type="project" value="UniProtKB-SubCell"/>
</dbReference>
<evidence type="ECO:0000256" key="1">
    <source>
        <dbReference type="ARBA" id="ARBA00004429"/>
    </source>
</evidence>
<dbReference type="AlphaFoldDB" id="A0A8S8XAE2"/>
<dbReference type="SMART" id="SM00283">
    <property type="entry name" value="MA"/>
    <property type="match status" value="1"/>
</dbReference>
<comment type="subcellular location">
    <subcellularLocation>
        <location evidence="1">Cell inner membrane</location>
        <topology evidence="1">Multi-pass membrane protein</topology>
    </subcellularLocation>
</comment>
<dbReference type="Gene3D" id="6.10.340.10">
    <property type="match status" value="1"/>
</dbReference>
<keyword evidence="2" id="KW-0997">Cell inner membrane</keyword>
<dbReference type="Pfam" id="PF00672">
    <property type="entry name" value="HAMP"/>
    <property type="match status" value="1"/>
</dbReference>
<evidence type="ECO:0000259" key="6">
    <source>
        <dbReference type="PROSITE" id="PS50111"/>
    </source>
</evidence>
<dbReference type="GO" id="GO:0006935">
    <property type="term" value="P:chemotaxis"/>
    <property type="evidence" value="ECO:0007669"/>
    <property type="project" value="InterPro"/>
</dbReference>
<dbReference type="Gene3D" id="1.10.287.950">
    <property type="entry name" value="Methyl-accepting chemotaxis protein"/>
    <property type="match status" value="1"/>
</dbReference>
<dbReference type="Proteomes" id="UP000681075">
    <property type="component" value="Unassembled WGS sequence"/>
</dbReference>
<dbReference type="InterPro" id="IPR003660">
    <property type="entry name" value="HAMP_dom"/>
</dbReference>
<evidence type="ECO:0000313" key="9">
    <source>
        <dbReference type="EMBL" id="GIL40968.1"/>
    </source>
</evidence>
<dbReference type="PANTHER" id="PTHR32089:SF112">
    <property type="entry name" value="LYSOZYME-LIKE PROTEIN-RELATED"/>
    <property type="match status" value="1"/>
</dbReference>
<dbReference type="PROSITE" id="PS50885">
    <property type="entry name" value="HAMP"/>
    <property type="match status" value="1"/>
</dbReference>
<dbReference type="PROSITE" id="PS50192">
    <property type="entry name" value="T_SNARE"/>
    <property type="match status" value="1"/>
</dbReference>
<evidence type="ECO:0000256" key="3">
    <source>
        <dbReference type="ARBA" id="ARBA00023224"/>
    </source>
</evidence>
<keyword evidence="10" id="KW-1185">Reference proteome</keyword>
<comment type="similarity">
    <text evidence="4">Belongs to the methyl-accepting chemotaxis (MCP) protein family.</text>
</comment>
<dbReference type="PROSITE" id="PS50111">
    <property type="entry name" value="CHEMOTAXIS_TRANSDUC_2"/>
    <property type="match status" value="1"/>
</dbReference>
<organism evidence="9 10">
    <name type="scientific">Roseiterribacter gracilis</name>
    <dbReference type="NCBI Taxonomy" id="2812848"/>
    <lineage>
        <taxon>Bacteria</taxon>
        <taxon>Pseudomonadati</taxon>
        <taxon>Pseudomonadota</taxon>
        <taxon>Alphaproteobacteria</taxon>
        <taxon>Rhodospirillales</taxon>
        <taxon>Roseiterribacteraceae</taxon>
        <taxon>Roseiterribacter</taxon>
    </lineage>
</organism>
<evidence type="ECO:0000259" key="8">
    <source>
        <dbReference type="PROSITE" id="PS50885"/>
    </source>
</evidence>
<dbReference type="PRINTS" id="PR00260">
    <property type="entry name" value="CHEMTRNSDUCR"/>
</dbReference>
<evidence type="ECO:0000313" key="10">
    <source>
        <dbReference type="Proteomes" id="UP000681075"/>
    </source>
</evidence>
<feature type="domain" description="T-SNARE coiled-coil homology" evidence="7">
    <location>
        <begin position="574"/>
        <end position="636"/>
    </location>
</feature>
<dbReference type="GO" id="GO:0007165">
    <property type="term" value="P:signal transduction"/>
    <property type="evidence" value="ECO:0007669"/>
    <property type="project" value="UniProtKB-KW"/>
</dbReference>